<feature type="chain" id="PRO_5042815722" description="Ubiquitin 3 binding protein But2 C-terminal domain-containing protein" evidence="1">
    <location>
        <begin position="19"/>
        <end position="155"/>
    </location>
</feature>
<evidence type="ECO:0000313" key="2">
    <source>
        <dbReference type="EMBL" id="KAK3944105.1"/>
    </source>
</evidence>
<organism evidence="2 3">
    <name type="scientific">Diplogelasinospora grovesii</name>
    <dbReference type="NCBI Taxonomy" id="303347"/>
    <lineage>
        <taxon>Eukaryota</taxon>
        <taxon>Fungi</taxon>
        <taxon>Dikarya</taxon>
        <taxon>Ascomycota</taxon>
        <taxon>Pezizomycotina</taxon>
        <taxon>Sordariomycetes</taxon>
        <taxon>Sordariomycetidae</taxon>
        <taxon>Sordariales</taxon>
        <taxon>Diplogelasinosporaceae</taxon>
        <taxon>Diplogelasinospora</taxon>
    </lineage>
</organism>
<sequence length="155" mass="15858">MQFSTLFVAAALSALSLAAPVEKRTCTVQFPYGASQVVIDKSAAANTQQTLPFTNVPSNAGGPCSLVAKFPAGYAVDTTNNAPVQVNVIDVDGPAPGAIVGSVNFVAPGAQDSFVTINSFACRPTMTYNLQIAGASGHVDFVEGNGAGVYMTYSC</sequence>
<name>A0AAN6S886_9PEZI</name>
<accession>A0AAN6S886</accession>
<feature type="signal peptide" evidence="1">
    <location>
        <begin position="1"/>
        <end position="18"/>
    </location>
</feature>
<evidence type="ECO:0000313" key="3">
    <source>
        <dbReference type="Proteomes" id="UP001303473"/>
    </source>
</evidence>
<evidence type="ECO:0000256" key="1">
    <source>
        <dbReference type="SAM" id="SignalP"/>
    </source>
</evidence>
<protein>
    <recommendedName>
        <fullName evidence="4">Ubiquitin 3 binding protein But2 C-terminal domain-containing protein</fullName>
    </recommendedName>
</protein>
<evidence type="ECO:0008006" key="4">
    <source>
        <dbReference type="Google" id="ProtNLM"/>
    </source>
</evidence>
<proteinExistence type="predicted"/>
<dbReference type="AlphaFoldDB" id="A0AAN6S886"/>
<comment type="caution">
    <text evidence="2">The sequence shown here is derived from an EMBL/GenBank/DDBJ whole genome shotgun (WGS) entry which is preliminary data.</text>
</comment>
<gene>
    <name evidence="2" type="ORF">QBC46DRAFT_350842</name>
</gene>
<keyword evidence="3" id="KW-1185">Reference proteome</keyword>
<keyword evidence="1" id="KW-0732">Signal</keyword>
<dbReference type="EMBL" id="MU853761">
    <property type="protein sequence ID" value="KAK3944105.1"/>
    <property type="molecule type" value="Genomic_DNA"/>
</dbReference>
<reference evidence="3" key="1">
    <citation type="journal article" date="2023" name="Mol. Phylogenet. Evol.">
        <title>Genome-scale phylogeny and comparative genomics of the fungal order Sordariales.</title>
        <authorList>
            <person name="Hensen N."/>
            <person name="Bonometti L."/>
            <person name="Westerberg I."/>
            <person name="Brannstrom I.O."/>
            <person name="Guillou S."/>
            <person name="Cros-Aarteil S."/>
            <person name="Calhoun S."/>
            <person name="Haridas S."/>
            <person name="Kuo A."/>
            <person name="Mondo S."/>
            <person name="Pangilinan J."/>
            <person name="Riley R."/>
            <person name="LaButti K."/>
            <person name="Andreopoulos B."/>
            <person name="Lipzen A."/>
            <person name="Chen C."/>
            <person name="Yan M."/>
            <person name="Daum C."/>
            <person name="Ng V."/>
            <person name="Clum A."/>
            <person name="Steindorff A."/>
            <person name="Ohm R.A."/>
            <person name="Martin F."/>
            <person name="Silar P."/>
            <person name="Natvig D.O."/>
            <person name="Lalanne C."/>
            <person name="Gautier V."/>
            <person name="Ament-Velasquez S.L."/>
            <person name="Kruys A."/>
            <person name="Hutchinson M.I."/>
            <person name="Powell A.J."/>
            <person name="Barry K."/>
            <person name="Miller A.N."/>
            <person name="Grigoriev I.V."/>
            <person name="Debuchy R."/>
            <person name="Gladieux P."/>
            <person name="Hiltunen Thoren M."/>
            <person name="Johannesson H."/>
        </authorList>
    </citation>
    <scope>NUCLEOTIDE SEQUENCE [LARGE SCALE GENOMIC DNA]</scope>
    <source>
        <strain evidence="3">CBS 340.73</strain>
    </source>
</reference>
<dbReference type="Proteomes" id="UP001303473">
    <property type="component" value="Unassembled WGS sequence"/>
</dbReference>